<dbReference type="InParanoid" id="A0A409XXI5"/>
<reference evidence="3 4" key="1">
    <citation type="journal article" date="2018" name="Evol. Lett.">
        <title>Horizontal gene cluster transfer increased hallucinogenic mushroom diversity.</title>
        <authorList>
            <person name="Reynolds H.T."/>
            <person name="Vijayakumar V."/>
            <person name="Gluck-Thaler E."/>
            <person name="Korotkin H.B."/>
            <person name="Matheny P.B."/>
            <person name="Slot J.C."/>
        </authorList>
    </citation>
    <scope>NUCLEOTIDE SEQUENCE [LARGE SCALE GENOMIC DNA]</scope>
    <source>
        <strain evidence="3 4">SRW20</strain>
    </source>
</reference>
<dbReference type="CDD" id="cd20071">
    <property type="entry name" value="SET_SMYD"/>
    <property type="match status" value="1"/>
</dbReference>
<feature type="compositionally biased region" description="Polar residues" evidence="1">
    <location>
        <begin position="146"/>
        <end position="160"/>
    </location>
</feature>
<dbReference type="Pfam" id="PF00856">
    <property type="entry name" value="SET"/>
    <property type="match status" value="1"/>
</dbReference>
<dbReference type="Gene3D" id="2.170.270.10">
    <property type="entry name" value="SET domain"/>
    <property type="match status" value="1"/>
</dbReference>
<evidence type="ECO:0000259" key="2">
    <source>
        <dbReference type="PROSITE" id="PS50280"/>
    </source>
</evidence>
<organism evidence="3 4">
    <name type="scientific">Gymnopilus dilepis</name>
    <dbReference type="NCBI Taxonomy" id="231916"/>
    <lineage>
        <taxon>Eukaryota</taxon>
        <taxon>Fungi</taxon>
        <taxon>Dikarya</taxon>
        <taxon>Basidiomycota</taxon>
        <taxon>Agaricomycotina</taxon>
        <taxon>Agaricomycetes</taxon>
        <taxon>Agaricomycetidae</taxon>
        <taxon>Agaricales</taxon>
        <taxon>Agaricineae</taxon>
        <taxon>Hymenogastraceae</taxon>
        <taxon>Gymnopilus</taxon>
    </lineage>
</organism>
<feature type="compositionally biased region" description="Polar residues" evidence="1">
    <location>
        <begin position="95"/>
        <end position="106"/>
    </location>
</feature>
<sequence>MSSRLFFKRTLQSVSPSMGESTPLAGTGCHQTPTEKASRRHRKTVSFDKYEMIAVFERDSDSSSSFKADPQARTRLPEASGSSKHHRSSSVEQSIHSAPTSHSPTTVKKHARRYTVSSAAGFSEATRDIRSVNSSGTKVDSRSKSHGVQASRLSPATSFPLSLLEPTDSSGTSYSSLQVLPPVKGSQTESPIVPPTHYSDGIPSPISSPRRAGFEVSKMESQHFRTFLPQERYPQAGSYPPSQAGIAYATNFFSPDTNGLFIPDGRSLTQVAVPISSKISVADLVEPVNSALPNPASMPDSVVAQGSPETVFEIKPAFASLSTPNFPNSSTSNCTVVSKGFGVFSRLSLPVNAVVLVERPVVVLPSNSSNMKKAIKRSLDKLDKETLNSVLDLAKSSLREDVKSAHEAVMKLMSKFCFGIGIATTECGPSGKPAVHKGLFLHAGRINHSCSPNTRWQWDSESSSLVLKSVRPIVAGEEITIAYILPYLPYRRRRDVLLKDFGFHCICASCVRIAGPLAFDPMAKLDVTAEMKQIDESDAAREMLSHFWAEDEKKLSFTRWCEDLGAPDGALIEAHSRALAALKREGLEILDCYHHIDVIAMCYAALEDADNFKLWIRKAAEARGLVLGTPSVPVSRPGLDSGNEKLAFANWLANPMSFPIWAWRTRGPHYYS</sequence>
<dbReference type="InterPro" id="IPR001214">
    <property type="entry name" value="SET_dom"/>
</dbReference>
<dbReference type="STRING" id="231916.A0A409XXI5"/>
<dbReference type="SUPFAM" id="SSF82199">
    <property type="entry name" value="SET domain"/>
    <property type="match status" value="1"/>
</dbReference>
<feature type="compositionally biased region" description="Polar residues" evidence="1">
    <location>
        <begin position="167"/>
        <end position="178"/>
    </location>
</feature>
<feature type="region of interest" description="Disordered" evidence="1">
    <location>
        <begin position="130"/>
        <end position="205"/>
    </location>
</feature>
<dbReference type="InterPro" id="IPR053185">
    <property type="entry name" value="SET_domain_protein"/>
</dbReference>
<feature type="region of interest" description="Disordered" evidence="1">
    <location>
        <begin position="60"/>
        <end position="111"/>
    </location>
</feature>
<name>A0A409XXI5_9AGAR</name>
<comment type="caution">
    <text evidence="3">The sequence shown here is derived from an EMBL/GenBank/DDBJ whole genome shotgun (WGS) entry which is preliminary data.</text>
</comment>
<feature type="region of interest" description="Disordered" evidence="1">
    <location>
        <begin position="1"/>
        <end position="42"/>
    </location>
</feature>
<evidence type="ECO:0000256" key="1">
    <source>
        <dbReference type="SAM" id="MobiDB-lite"/>
    </source>
</evidence>
<dbReference type="SMART" id="SM00317">
    <property type="entry name" value="SET"/>
    <property type="match status" value="1"/>
</dbReference>
<protein>
    <recommendedName>
        <fullName evidence="2">SET domain-containing protein</fullName>
    </recommendedName>
</protein>
<dbReference type="PROSITE" id="PS50280">
    <property type="entry name" value="SET"/>
    <property type="match status" value="1"/>
</dbReference>
<dbReference type="PANTHER" id="PTHR47332">
    <property type="entry name" value="SET DOMAIN-CONTAINING PROTEIN 5"/>
    <property type="match status" value="1"/>
</dbReference>
<evidence type="ECO:0000313" key="4">
    <source>
        <dbReference type="Proteomes" id="UP000284706"/>
    </source>
</evidence>
<accession>A0A409XXI5</accession>
<dbReference type="AlphaFoldDB" id="A0A409XXI5"/>
<proteinExistence type="predicted"/>
<dbReference type="PANTHER" id="PTHR47332:SF4">
    <property type="entry name" value="SET DOMAIN-CONTAINING PROTEIN 5"/>
    <property type="match status" value="1"/>
</dbReference>
<dbReference type="EMBL" id="NHYE01001426">
    <property type="protein sequence ID" value="PPQ95431.1"/>
    <property type="molecule type" value="Genomic_DNA"/>
</dbReference>
<dbReference type="InterPro" id="IPR046341">
    <property type="entry name" value="SET_dom_sf"/>
</dbReference>
<feature type="domain" description="SET" evidence="2">
    <location>
        <begin position="316"/>
        <end position="484"/>
    </location>
</feature>
<keyword evidence="4" id="KW-1185">Reference proteome</keyword>
<evidence type="ECO:0000313" key="3">
    <source>
        <dbReference type="EMBL" id="PPQ95431.1"/>
    </source>
</evidence>
<feature type="compositionally biased region" description="Polar residues" evidence="1">
    <location>
        <begin position="10"/>
        <end position="20"/>
    </location>
</feature>
<dbReference type="OrthoDB" id="265717at2759"/>
<gene>
    <name evidence="3" type="ORF">CVT26_008452</name>
</gene>
<dbReference type="Proteomes" id="UP000284706">
    <property type="component" value="Unassembled WGS sequence"/>
</dbReference>